<reference evidence="9 10" key="1">
    <citation type="submission" date="2020-06" db="EMBL/GenBank/DDBJ databases">
        <title>Transcriptomic and genomic resources for Thalictrum thalictroides and T. hernandezii: Facilitating candidate gene discovery in an emerging model plant lineage.</title>
        <authorList>
            <person name="Arias T."/>
            <person name="Riano-Pachon D.M."/>
            <person name="Di Stilio V.S."/>
        </authorList>
    </citation>
    <scope>NUCLEOTIDE SEQUENCE [LARGE SCALE GENOMIC DNA]</scope>
    <source>
        <strain evidence="10">cv. WT478/WT964</strain>
        <tissue evidence="9">Leaves</tissue>
    </source>
</reference>
<comment type="subcellular location">
    <subcellularLocation>
        <location evidence="1">Nucleus</location>
    </subcellularLocation>
</comment>
<keyword evidence="2" id="KW-0805">Transcription regulation</keyword>
<feature type="region of interest" description="Disordered" evidence="7">
    <location>
        <begin position="230"/>
        <end position="271"/>
    </location>
</feature>
<dbReference type="PANTHER" id="PTHR11945">
    <property type="entry name" value="MADS BOX PROTEIN"/>
    <property type="match status" value="1"/>
</dbReference>
<dbReference type="GO" id="GO:0000978">
    <property type="term" value="F:RNA polymerase II cis-regulatory region sequence-specific DNA binding"/>
    <property type="evidence" value="ECO:0007669"/>
    <property type="project" value="TreeGrafter"/>
</dbReference>
<gene>
    <name evidence="9" type="ORF">FRX31_031542</name>
</gene>
<dbReference type="AlphaFoldDB" id="A0A7J6V239"/>
<organism evidence="9 10">
    <name type="scientific">Thalictrum thalictroides</name>
    <name type="common">Rue-anemone</name>
    <name type="synonym">Anemone thalictroides</name>
    <dbReference type="NCBI Taxonomy" id="46969"/>
    <lineage>
        <taxon>Eukaryota</taxon>
        <taxon>Viridiplantae</taxon>
        <taxon>Streptophyta</taxon>
        <taxon>Embryophyta</taxon>
        <taxon>Tracheophyta</taxon>
        <taxon>Spermatophyta</taxon>
        <taxon>Magnoliopsida</taxon>
        <taxon>Ranunculales</taxon>
        <taxon>Ranunculaceae</taxon>
        <taxon>Thalictroideae</taxon>
        <taxon>Thalictrum</taxon>
    </lineage>
</organism>
<evidence type="ECO:0000256" key="7">
    <source>
        <dbReference type="SAM" id="MobiDB-lite"/>
    </source>
</evidence>
<dbReference type="GO" id="GO:0005634">
    <property type="term" value="C:nucleus"/>
    <property type="evidence" value="ECO:0007669"/>
    <property type="project" value="UniProtKB-SubCell"/>
</dbReference>
<dbReference type="GO" id="GO:0000981">
    <property type="term" value="F:DNA-binding transcription factor activity, RNA polymerase II-specific"/>
    <property type="evidence" value="ECO:0007669"/>
    <property type="project" value="TreeGrafter"/>
</dbReference>
<keyword evidence="3" id="KW-0238">DNA-binding</keyword>
<accession>A0A7J6V239</accession>
<feature type="coiled-coil region" evidence="6">
    <location>
        <begin position="95"/>
        <end position="129"/>
    </location>
</feature>
<evidence type="ECO:0000256" key="4">
    <source>
        <dbReference type="ARBA" id="ARBA00023163"/>
    </source>
</evidence>
<feature type="domain" description="MADS-box" evidence="8">
    <location>
        <begin position="6"/>
        <end position="66"/>
    </location>
</feature>
<dbReference type="PRINTS" id="PR00404">
    <property type="entry name" value="MADSDOMAIN"/>
</dbReference>
<keyword evidence="4" id="KW-0804">Transcription</keyword>
<evidence type="ECO:0000256" key="5">
    <source>
        <dbReference type="ARBA" id="ARBA00023242"/>
    </source>
</evidence>
<evidence type="ECO:0000256" key="1">
    <source>
        <dbReference type="ARBA" id="ARBA00004123"/>
    </source>
</evidence>
<name>A0A7J6V239_THATH</name>
<keyword evidence="5" id="KW-0539">Nucleus</keyword>
<dbReference type="PANTHER" id="PTHR11945:SF534">
    <property type="entry name" value="MYOCYTE-SPECIFIC ENHANCER FACTOR 2"/>
    <property type="match status" value="1"/>
</dbReference>
<dbReference type="Proteomes" id="UP000554482">
    <property type="component" value="Unassembled WGS sequence"/>
</dbReference>
<dbReference type="PROSITE" id="PS50066">
    <property type="entry name" value="MADS_BOX_2"/>
    <property type="match status" value="1"/>
</dbReference>
<evidence type="ECO:0000256" key="6">
    <source>
        <dbReference type="SAM" id="Coils"/>
    </source>
</evidence>
<keyword evidence="10" id="KW-1185">Reference proteome</keyword>
<comment type="caution">
    <text evidence="9">The sequence shown here is derived from an EMBL/GenBank/DDBJ whole genome shotgun (WGS) entry which is preliminary data.</text>
</comment>
<keyword evidence="6" id="KW-0175">Coiled coil</keyword>
<dbReference type="Pfam" id="PF00319">
    <property type="entry name" value="SRF-TF"/>
    <property type="match status" value="1"/>
</dbReference>
<dbReference type="SUPFAM" id="SSF55455">
    <property type="entry name" value="SRF-like"/>
    <property type="match status" value="1"/>
</dbReference>
<dbReference type="EMBL" id="JABWDY010039483">
    <property type="protein sequence ID" value="KAF5178871.1"/>
    <property type="molecule type" value="Genomic_DNA"/>
</dbReference>
<sequence>MLKKTAGKQKIEIKKIENTQALNVAFSRRRKSVFKKASELSTLCGAQTAVVVFSPGDRPFSFGQPSVGAVVDRYLNNNNPPQDFSTFDASRDARIQKLNQQVDMMLDRLEVEAKRCDELKDLKEQSKKQCGLPSEEEDSYLLEFGKKIAGMKTTMANRNEFTGLFRSSLPSSMSSLDGLVGASVQSVANRSTKPMIGYSSSAVATNPLEFVSPSDPYEITRSPELMIESPPVDASRIPRGYLISSDPNSINDEPQSELISLSINSESNERI</sequence>
<dbReference type="OrthoDB" id="10495096at2759"/>
<evidence type="ECO:0000256" key="2">
    <source>
        <dbReference type="ARBA" id="ARBA00023015"/>
    </source>
</evidence>
<protein>
    <submittedName>
        <fullName evidence="9">Agamous-like mads-box protein</fullName>
    </submittedName>
</protein>
<evidence type="ECO:0000259" key="8">
    <source>
        <dbReference type="PROSITE" id="PS50066"/>
    </source>
</evidence>
<dbReference type="InterPro" id="IPR036879">
    <property type="entry name" value="TF_MADSbox_sf"/>
</dbReference>
<evidence type="ECO:0000313" key="9">
    <source>
        <dbReference type="EMBL" id="KAF5178871.1"/>
    </source>
</evidence>
<evidence type="ECO:0000256" key="3">
    <source>
        <dbReference type="ARBA" id="ARBA00023125"/>
    </source>
</evidence>
<dbReference type="GO" id="GO:0045893">
    <property type="term" value="P:positive regulation of DNA-templated transcription"/>
    <property type="evidence" value="ECO:0007669"/>
    <property type="project" value="UniProtKB-ARBA"/>
</dbReference>
<dbReference type="InterPro" id="IPR002100">
    <property type="entry name" value="TF_MADSbox"/>
</dbReference>
<dbReference type="Gene3D" id="3.40.1810.10">
    <property type="entry name" value="Transcription factor, MADS-box"/>
    <property type="match status" value="1"/>
</dbReference>
<dbReference type="SMART" id="SM00432">
    <property type="entry name" value="MADS"/>
    <property type="match status" value="1"/>
</dbReference>
<dbReference type="GO" id="GO:0046983">
    <property type="term" value="F:protein dimerization activity"/>
    <property type="evidence" value="ECO:0007669"/>
    <property type="project" value="InterPro"/>
</dbReference>
<dbReference type="FunFam" id="3.40.1810.10:FF:000006">
    <property type="entry name" value="Agamous-like MADS-box protein AGL62"/>
    <property type="match status" value="1"/>
</dbReference>
<proteinExistence type="predicted"/>
<feature type="compositionally biased region" description="Low complexity" evidence="7">
    <location>
        <begin position="256"/>
        <end position="271"/>
    </location>
</feature>
<evidence type="ECO:0000313" key="10">
    <source>
        <dbReference type="Proteomes" id="UP000554482"/>
    </source>
</evidence>